<organism evidence="1 2">
    <name type="scientific">Neophaeococcomyces mojaviensis</name>
    <dbReference type="NCBI Taxonomy" id="3383035"/>
    <lineage>
        <taxon>Eukaryota</taxon>
        <taxon>Fungi</taxon>
        <taxon>Dikarya</taxon>
        <taxon>Ascomycota</taxon>
        <taxon>Pezizomycotina</taxon>
        <taxon>Eurotiomycetes</taxon>
        <taxon>Chaetothyriomycetidae</taxon>
        <taxon>Chaetothyriales</taxon>
        <taxon>Chaetothyriales incertae sedis</taxon>
        <taxon>Neophaeococcomyces</taxon>
    </lineage>
</organism>
<evidence type="ECO:0000313" key="1">
    <source>
        <dbReference type="EMBL" id="KAJ9661693.1"/>
    </source>
</evidence>
<sequence length="419" mass="47661">MRLSTFYFGLLGLSSSFVLGDQSHSWSGQWSSHTYINSVSSSAATQILSQVQSQTSTSPAASQTYSSSAATYTNPVYNKFGADPWVIKDGNYYYMTYSTNDNVTILRSNTLTDWDNADVKLAFEPPENTSYTYDSWAPELHYFEAYQKWYIIYTADVDPDSPSPQQDMLCDFNCPAVNHRMFVLESSGGDPWDSEYTMKAELDTYDQFAIDGTYFQFENKLYHIYSCWYTNQTSWPSMLCISETLIFAVSDPWTVSSPLSTRTIISKPDEPWEKTPYGRTVNVRLSSNEGPEQLVNPNTGQNFVIYSAARSDNRNYCLGLLELVAPYNPMDANSWYKNKAGCIFYENPAEETYGVGHASFVKSPDDSEWWIVYHGMRDYIEGWSARSIRTQKFSFDDSTGWPVFPRPGYGPYPVPSGQQ</sequence>
<dbReference type="Proteomes" id="UP001172386">
    <property type="component" value="Unassembled WGS sequence"/>
</dbReference>
<gene>
    <name evidence="1" type="ORF">H2198_001869</name>
</gene>
<protein>
    <submittedName>
        <fullName evidence="1">Uncharacterized protein</fullName>
    </submittedName>
</protein>
<reference evidence="1" key="1">
    <citation type="submission" date="2022-10" db="EMBL/GenBank/DDBJ databases">
        <title>Culturing micro-colonial fungi from biological soil crusts in the Mojave desert and describing Neophaeococcomyces mojavensis, and introducing the new genera and species Taxawa tesnikishii.</title>
        <authorList>
            <person name="Kurbessoian T."/>
            <person name="Stajich J.E."/>
        </authorList>
    </citation>
    <scope>NUCLEOTIDE SEQUENCE</scope>
    <source>
        <strain evidence="1">JES_112</strain>
    </source>
</reference>
<accession>A0ACC3AG04</accession>
<keyword evidence="2" id="KW-1185">Reference proteome</keyword>
<proteinExistence type="predicted"/>
<evidence type="ECO:0000313" key="2">
    <source>
        <dbReference type="Proteomes" id="UP001172386"/>
    </source>
</evidence>
<dbReference type="EMBL" id="JAPDRQ010000021">
    <property type="protein sequence ID" value="KAJ9661693.1"/>
    <property type="molecule type" value="Genomic_DNA"/>
</dbReference>
<name>A0ACC3AG04_9EURO</name>
<comment type="caution">
    <text evidence="1">The sequence shown here is derived from an EMBL/GenBank/DDBJ whole genome shotgun (WGS) entry which is preliminary data.</text>
</comment>